<gene>
    <name evidence="3" type="ORF">I5E68_11490</name>
</gene>
<keyword evidence="1" id="KW-0732">Signal</keyword>
<keyword evidence="4" id="KW-1185">Reference proteome</keyword>
<feature type="signal peptide" evidence="1">
    <location>
        <begin position="1"/>
        <end position="23"/>
    </location>
</feature>
<dbReference type="InterPro" id="IPR012938">
    <property type="entry name" value="Glc/Sorbosone_DH"/>
</dbReference>
<dbReference type="PROSITE" id="PS51257">
    <property type="entry name" value="PROKAR_LIPOPROTEIN"/>
    <property type="match status" value="1"/>
</dbReference>
<protein>
    <submittedName>
        <fullName evidence="3">PQQ-dependent sugar dehydrogenase</fullName>
    </submittedName>
</protein>
<dbReference type="PANTHER" id="PTHR19328:SF75">
    <property type="entry name" value="ALDOSE SUGAR DEHYDROGENASE YLII"/>
    <property type="match status" value="1"/>
</dbReference>
<feature type="domain" description="Glucose/Sorbosone dehydrogenase" evidence="2">
    <location>
        <begin position="59"/>
        <end position="401"/>
    </location>
</feature>
<feature type="chain" id="PRO_5037414785" evidence="1">
    <location>
        <begin position="24"/>
        <end position="417"/>
    </location>
</feature>
<dbReference type="AlphaFoldDB" id="A0A931ML68"/>
<dbReference type="Gene3D" id="2.120.10.30">
    <property type="entry name" value="TolB, C-terminal domain"/>
    <property type="match status" value="1"/>
</dbReference>
<dbReference type="Proteomes" id="UP000617634">
    <property type="component" value="Unassembled WGS sequence"/>
</dbReference>
<reference evidence="3" key="1">
    <citation type="submission" date="2020-11" db="EMBL/GenBank/DDBJ databases">
        <title>Novosphingobium aureum sp. nov., a marine bacterium isolated from sediment of a salt flat.</title>
        <authorList>
            <person name="Yoo Y."/>
            <person name="Kim J.-J."/>
        </authorList>
    </citation>
    <scope>NUCLEOTIDE SEQUENCE</scope>
    <source>
        <strain evidence="3">YJ-S2-02</strain>
    </source>
</reference>
<name>A0A931ML68_9SPHN</name>
<accession>A0A931ML68</accession>
<comment type="caution">
    <text evidence="3">The sequence shown here is derived from an EMBL/GenBank/DDBJ whole genome shotgun (WGS) entry which is preliminary data.</text>
</comment>
<dbReference type="SUPFAM" id="SSF50952">
    <property type="entry name" value="Soluble quinoprotein glucose dehydrogenase"/>
    <property type="match status" value="1"/>
</dbReference>
<evidence type="ECO:0000313" key="3">
    <source>
        <dbReference type="EMBL" id="MBH0113573.1"/>
    </source>
</evidence>
<dbReference type="RefSeq" id="WP_197163838.1">
    <property type="nucleotide sequence ID" value="NZ_JADZGI010000001.1"/>
</dbReference>
<sequence>MTSAKLLGALSPLAPVLASLALASCGSAASGDEQAEAGTGEVVSAPETAPFTVETVASFNEPWAMDIDTSTRIAIITEKAGTVRLLAPDGTKGSVSGVPKVDYGGQGGLGDVVFAPQPEWKPASTGSLDGRAVYLSWAEAGDGDTRGAALGRATLACSAPTSCALDDLKVIWRQTPKVTGRGHYSHRIAFSPDGKYLFVSSGERQKQQPAQDTSNTLGTIVRLLPDGTPAPGNPFADKGAPSDQIWSYGHRNVLGLAFDADGHLWDLEHGPAGGDEINLVTPGANYGWPLVSDGDHYDGKPIPRHSTRPDLAAPAISWNPVIAPGDFVIYRGEKYAGWQGKALIASFSVPGIVAVSLDANGSPASGNPTATAREEARYPLDNRIREIEQDQDGTIWLLEDGPAPESGHLLKLVPASR</sequence>
<dbReference type="PANTHER" id="PTHR19328">
    <property type="entry name" value="HEDGEHOG-INTERACTING PROTEIN"/>
    <property type="match status" value="1"/>
</dbReference>
<dbReference type="EMBL" id="JADZGI010000001">
    <property type="protein sequence ID" value="MBH0113573.1"/>
    <property type="molecule type" value="Genomic_DNA"/>
</dbReference>
<evidence type="ECO:0000313" key="4">
    <source>
        <dbReference type="Proteomes" id="UP000617634"/>
    </source>
</evidence>
<dbReference type="Pfam" id="PF07995">
    <property type="entry name" value="GSDH"/>
    <property type="match status" value="1"/>
</dbReference>
<evidence type="ECO:0000259" key="2">
    <source>
        <dbReference type="Pfam" id="PF07995"/>
    </source>
</evidence>
<dbReference type="InterPro" id="IPR011041">
    <property type="entry name" value="Quinoprot_gluc/sorb_DH_b-prop"/>
</dbReference>
<dbReference type="InterPro" id="IPR011042">
    <property type="entry name" value="6-blade_b-propeller_TolB-like"/>
</dbReference>
<organism evidence="3 4">
    <name type="scientific">Novosphingobium aureum</name>
    <dbReference type="NCBI Taxonomy" id="2792964"/>
    <lineage>
        <taxon>Bacteria</taxon>
        <taxon>Pseudomonadati</taxon>
        <taxon>Pseudomonadota</taxon>
        <taxon>Alphaproteobacteria</taxon>
        <taxon>Sphingomonadales</taxon>
        <taxon>Sphingomonadaceae</taxon>
        <taxon>Novosphingobium</taxon>
    </lineage>
</organism>
<proteinExistence type="predicted"/>
<evidence type="ECO:0000256" key="1">
    <source>
        <dbReference type="SAM" id="SignalP"/>
    </source>
</evidence>